<dbReference type="AlphaFoldDB" id="A0A9P8YBU8"/>
<feature type="compositionally biased region" description="Polar residues" evidence="1">
    <location>
        <begin position="406"/>
        <end position="415"/>
    </location>
</feature>
<feature type="region of interest" description="Disordered" evidence="1">
    <location>
        <begin position="391"/>
        <end position="415"/>
    </location>
</feature>
<evidence type="ECO:0000256" key="1">
    <source>
        <dbReference type="SAM" id="MobiDB-lite"/>
    </source>
</evidence>
<feature type="region of interest" description="Disordered" evidence="1">
    <location>
        <begin position="891"/>
        <end position="940"/>
    </location>
</feature>
<dbReference type="PANTHER" id="PTHR12271">
    <property type="entry name" value="POLY A POLYMERASE CID PAP -RELATED"/>
    <property type="match status" value="1"/>
</dbReference>
<evidence type="ECO:0000313" key="2">
    <source>
        <dbReference type="EMBL" id="KAH7035618.1"/>
    </source>
</evidence>
<feature type="compositionally biased region" description="Low complexity" evidence="1">
    <location>
        <begin position="931"/>
        <end position="940"/>
    </location>
</feature>
<feature type="region of interest" description="Disordered" evidence="1">
    <location>
        <begin position="348"/>
        <end position="377"/>
    </location>
</feature>
<accession>A0A9P8YBU8</accession>
<feature type="compositionally biased region" description="Polar residues" evidence="1">
    <location>
        <begin position="65"/>
        <end position="76"/>
    </location>
</feature>
<gene>
    <name evidence="2" type="ORF">B0I36DRAFT_318742</name>
</gene>
<dbReference type="InterPro" id="IPR043519">
    <property type="entry name" value="NT_sf"/>
</dbReference>
<dbReference type="EMBL" id="JAGTJQ010000003">
    <property type="protein sequence ID" value="KAH7035618.1"/>
    <property type="molecule type" value="Genomic_DNA"/>
</dbReference>
<protein>
    <recommendedName>
        <fullName evidence="4">Polynucleotide adenylyltransferase</fullName>
    </recommendedName>
</protein>
<proteinExistence type="predicted"/>
<feature type="region of interest" description="Disordered" evidence="1">
    <location>
        <begin position="1"/>
        <end position="126"/>
    </location>
</feature>
<feature type="compositionally biased region" description="Low complexity" evidence="1">
    <location>
        <begin position="31"/>
        <end position="45"/>
    </location>
</feature>
<dbReference type="PANTHER" id="PTHR12271:SF40">
    <property type="entry name" value="POLY(A) RNA POLYMERASE GLD2"/>
    <property type="match status" value="1"/>
</dbReference>
<dbReference type="RefSeq" id="XP_046015711.1">
    <property type="nucleotide sequence ID" value="XM_046153332.1"/>
</dbReference>
<dbReference type="SUPFAM" id="SSF81301">
    <property type="entry name" value="Nucleotidyltransferase"/>
    <property type="match status" value="2"/>
</dbReference>
<dbReference type="Gene3D" id="1.10.1410.10">
    <property type="match status" value="1"/>
</dbReference>
<keyword evidence="3" id="KW-1185">Reference proteome</keyword>
<dbReference type="OrthoDB" id="407432at2759"/>
<dbReference type="GO" id="GO:0031123">
    <property type="term" value="P:RNA 3'-end processing"/>
    <property type="evidence" value="ECO:0007669"/>
    <property type="project" value="TreeGrafter"/>
</dbReference>
<evidence type="ECO:0008006" key="4">
    <source>
        <dbReference type="Google" id="ProtNLM"/>
    </source>
</evidence>
<dbReference type="SUPFAM" id="SSF81631">
    <property type="entry name" value="PAP/OAS1 substrate-binding domain"/>
    <property type="match status" value="1"/>
</dbReference>
<dbReference type="Gene3D" id="3.30.460.10">
    <property type="entry name" value="Beta Polymerase, domain 2"/>
    <property type="match status" value="1"/>
</dbReference>
<dbReference type="Proteomes" id="UP000756346">
    <property type="component" value="Unassembled WGS sequence"/>
</dbReference>
<sequence>MQSHGSSSPLEDRLRGLILSNDTASPDGPSGAVQGQAGFAQDAAALGPSAEPPQGPQRSTKKRPNQAQRRQMNAQLTIPIDVRQTSAPIRDTRPTGQSFHPGPRSHQAAHRQDLHQGQSQGRGQDARGFLAAHQQGPPGFQHGETHRGFHGVQTQDWRQRQHTADQRSPRGVNAIQSNGFAARGRGSQHGHHYQANGRQYFVKPEELANQAALLDWLCHQVNSGAEIEPAEIAEKENFRLHVQSICQAAVHQYEAETNQRVDFRPESVELKCFGSLMSGFATKAADMDLGIHAESPIPRIIEKALLDAGFGARLLSRTRVPIIKLCERPSAQLYRALVENRRKWENGIVEEDHDVDEDVHEPQDGAHDSEFEPQTPVEPVVPQLLTGEQEITSSTRKAQAPPASTRPRQWSLKQSPNQNLANYYGQAKKLIRQLNARDLTHSNSNDFTPSDYVLLNEVCEAFVSGLHEKALQQRLQNYPSYHNSAGPQGTPCRSLMGVFKMAEGESLVMLYENKTINEDNYKKEALSKAVVQAWQSLHHRPGISQNPLAFNKELQHSVETLRQIPSVQLMQLSQEQHEPAATYHARTLRALRDLSGPEGPTSDVLVLSLAKYVAGIYDVNIREQVREFASSSDNRSLHDVALKHKILQLVDEYQKALDKELYAARDVPIVRAYIDLLLRGAVDAATDQPVGPAGSVVVIPISRDSAPLVEKIQLLPDPSKLAPNQPKDKYNDKLEFPKSDIGVQCDINFSAHLALQNTLLLRCYSRTDSRVRPMHWARVRGINTSYRGTLSSYGYVLMVLHYLVNPFVCPNLQLLAPPDPNLPPEALEGLTTCKGYNVRFWPIQALASSNRLNQNEDSIGTLLRGFFDNKMSTANKRGFDWGRDGGLLTKQEKGWTGAKTPQSGLLPHSEDQPAQETPSDDPAFESEKAQAEGGPTADASAAAKPAEYLFAIEDPFETEHNVARTVTHNGIVSIRDEFRRAWRIIKSAGRGPKDLLEDEAEGNKAFAALLKEIHGLA</sequence>
<feature type="compositionally biased region" description="Acidic residues" evidence="1">
    <location>
        <begin position="348"/>
        <end position="359"/>
    </location>
</feature>
<reference evidence="2" key="1">
    <citation type="journal article" date="2021" name="Nat. Commun.">
        <title>Genetic determinants of endophytism in the Arabidopsis root mycobiome.</title>
        <authorList>
            <person name="Mesny F."/>
            <person name="Miyauchi S."/>
            <person name="Thiergart T."/>
            <person name="Pickel B."/>
            <person name="Atanasova L."/>
            <person name="Karlsson M."/>
            <person name="Huettel B."/>
            <person name="Barry K.W."/>
            <person name="Haridas S."/>
            <person name="Chen C."/>
            <person name="Bauer D."/>
            <person name="Andreopoulos W."/>
            <person name="Pangilinan J."/>
            <person name="LaButti K."/>
            <person name="Riley R."/>
            <person name="Lipzen A."/>
            <person name="Clum A."/>
            <person name="Drula E."/>
            <person name="Henrissat B."/>
            <person name="Kohler A."/>
            <person name="Grigoriev I.V."/>
            <person name="Martin F.M."/>
            <person name="Hacquard S."/>
        </authorList>
    </citation>
    <scope>NUCLEOTIDE SEQUENCE</scope>
    <source>
        <strain evidence="2">MPI-CAGE-CH-0230</strain>
    </source>
</reference>
<comment type="caution">
    <text evidence="2">The sequence shown here is derived from an EMBL/GenBank/DDBJ whole genome shotgun (WGS) entry which is preliminary data.</text>
</comment>
<dbReference type="GO" id="GO:0050265">
    <property type="term" value="F:RNA uridylyltransferase activity"/>
    <property type="evidence" value="ECO:0007669"/>
    <property type="project" value="TreeGrafter"/>
</dbReference>
<evidence type="ECO:0000313" key="3">
    <source>
        <dbReference type="Proteomes" id="UP000756346"/>
    </source>
</evidence>
<dbReference type="GeneID" id="70182878"/>
<name>A0A9P8YBU8_9PEZI</name>
<feature type="compositionally biased region" description="Basic and acidic residues" evidence="1">
    <location>
        <begin position="360"/>
        <end position="370"/>
    </location>
</feature>
<organism evidence="2 3">
    <name type="scientific">Microdochium trichocladiopsis</name>
    <dbReference type="NCBI Taxonomy" id="1682393"/>
    <lineage>
        <taxon>Eukaryota</taxon>
        <taxon>Fungi</taxon>
        <taxon>Dikarya</taxon>
        <taxon>Ascomycota</taxon>
        <taxon>Pezizomycotina</taxon>
        <taxon>Sordariomycetes</taxon>
        <taxon>Xylariomycetidae</taxon>
        <taxon>Xylariales</taxon>
        <taxon>Microdochiaceae</taxon>
        <taxon>Microdochium</taxon>
    </lineage>
</organism>